<dbReference type="InterPro" id="IPR047655">
    <property type="entry name" value="Transpos_IS630-like"/>
</dbReference>
<comment type="caution">
    <text evidence="2">The sequence shown here is derived from an EMBL/GenBank/DDBJ whole genome shotgun (WGS) entry which is preliminary data.</text>
</comment>
<dbReference type="EMBL" id="BOMW01000139">
    <property type="protein sequence ID" value="GIF09958.1"/>
    <property type="molecule type" value="Genomic_DNA"/>
</dbReference>
<dbReference type="Pfam" id="PF13358">
    <property type="entry name" value="DDE_3"/>
    <property type="match status" value="1"/>
</dbReference>
<dbReference type="SUPFAM" id="SSF46689">
    <property type="entry name" value="Homeodomain-like"/>
    <property type="match status" value="1"/>
</dbReference>
<dbReference type="Pfam" id="PF13565">
    <property type="entry name" value="HTH_32"/>
    <property type="match status" value="1"/>
</dbReference>
<dbReference type="GO" id="GO:0003676">
    <property type="term" value="F:nucleic acid binding"/>
    <property type="evidence" value="ECO:0007669"/>
    <property type="project" value="InterPro"/>
</dbReference>
<dbReference type="SUPFAM" id="SSF53098">
    <property type="entry name" value="Ribonuclease H-like"/>
    <property type="match status" value="1"/>
</dbReference>
<evidence type="ECO:0000313" key="2">
    <source>
        <dbReference type="EMBL" id="GIF09958.1"/>
    </source>
</evidence>
<dbReference type="NCBIfam" id="NF033545">
    <property type="entry name" value="transpos_IS630"/>
    <property type="match status" value="1"/>
</dbReference>
<sequence>MVKTAAVTVVMDEQTRLRLSRTARSARAQARAVLRAKIVLAAAEGRPNARIAADLHVGVDTVRKWRARFAASGLTGLTDAKRSGRPRRHGPEVRLQAVAIATSAPPGPESTWSHRRIAEQMTGTTISVSQVGRILADCDLRPYRVRGWLTRKDDPQFWTRTADICDLYLNPPSDAVVLSIDEKTAIAARSRKHPGRRATPGRPAYQEFEYVRHGTVSIIAALDIQTGQAVTEPIERNDSATFQRFLTMIDTVIDPAKQIHVVLDNGSSHVAKATRAWLAAHPRWHVHWTPVHASWLNQVELYFSALTRRVVRHGDFSSRDDLINKIETYVIAKNTTAKPYRWTYDGTPLKAA</sequence>
<protein>
    <submittedName>
        <fullName evidence="2">IS630 family transposase</fullName>
    </submittedName>
</protein>
<dbReference type="AlphaFoldDB" id="A0A919NEU6"/>
<keyword evidence="3" id="KW-1185">Reference proteome</keyword>
<dbReference type="PROSITE" id="PS50994">
    <property type="entry name" value="INTEGRASE"/>
    <property type="match status" value="1"/>
</dbReference>
<gene>
    <name evidence="2" type="ORF">Asi03nite_74960</name>
</gene>
<dbReference type="Gene3D" id="3.30.420.10">
    <property type="entry name" value="Ribonuclease H-like superfamily/Ribonuclease H"/>
    <property type="match status" value="1"/>
</dbReference>
<organism evidence="2 3">
    <name type="scientific">Actinoplanes siamensis</name>
    <dbReference type="NCBI Taxonomy" id="1223317"/>
    <lineage>
        <taxon>Bacteria</taxon>
        <taxon>Bacillati</taxon>
        <taxon>Actinomycetota</taxon>
        <taxon>Actinomycetes</taxon>
        <taxon>Micromonosporales</taxon>
        <taxon>Micromonosporaceae</taxon>
        <taxon>Actinoplanes</taxon>
    </lineage>
</organism>
<proteinExistence type="predicted"/>
<evidence type="ECO:0000313" key="3">
    <source>
        <dbReference type="Proteomes" id="UP000629619"/>
    </source>
</evidence>
<feature type="domain" description="Integrase catalytic" evidence="1">
    <location>
        <begin position="196"/>
        <end position="352"/>
    </location>
</feature>
<dbReference type="InterPro" id="IPR009057">
    <property type="entry name" value="Homeodomain-like_sf"/>
</dbReference>
<evidence type="ECO:0000259" key="1">
    <source>
        <dbReference type="PROSITE" id="PS50994"/>
    </source>
</evidence>
<accession>A0A919NEU6</accession>
<dbReference type="InterPro" id="IPR012337">
    <property type="entry name" value="RNaseH-like_sf"/>
</dbReference>
<name>A0A919NEU6_9ACTN</name>
<dbReference type="Proteomes" id="UP000629619">
    <property type="component" value="Unassembled WGS sequence"/>
</dbReference>
<dbReference type="InterPro" id="IPR038717">
    <property type="entry name" value="Tc1-like_DDE_dom"/>
</dbReference>
<dbReference type="InterPro" id="IPR036397">
    <property type="entry name" value="RNaseH_sf"/>
</dbReference>
<dbReference type="GO" id="GO:0015074">
    <property type="term" value="P:DNA integration"/>
    <property type="evidence" value="ECO:0007669"/>
    <property type="project" value="InterPro"/>
</dbReference>
<dbReference type="InterPro" id="IPR001584">
    <property type="entry name" value="Integrase_cat-core"/>
</dbReference>
<reference evidence="2" key="1">
    <citation type="submission" date="2021-01" db="EMBL/GenBank/DDBJ databases">
        <title>Whole genome shotgun sequence of Actinoplanes siamensis NBRC 109076.</title>
        <authorList>
            <person name="Komaki H."/>
            <person name="Tamura T."/>
        </authorList>
    </citation>
    <scope>NUCLEOTIDE SEQUENCE</scope>
    <source>
        <strain evidence="2">NBRC 109076</strain>
    </source>
</reference>